<proteinExistence type="predicted"/>
<name>A0A4Y2EMM2_ARAVE</name>
<evidence type="ECO:0000313" key="2">
    <source>
        <dbReference type="EMBL" id="GBM29787.1"/>
    </source>
</evidence>
<evidence type="ECO:0000256" key="1">
    <source>
        <dbReference type="SAM" id="MobiDB-lite"/>
    </source>
</evidence>
<comment type="caution">
    <text evidence="2">The sequence shown here is derived from an EMBL/GenBank/DDBJ whole genome shotgun (WGS) entry which is preliminary data.</text>
</comment>
<keyword evidence="3" id="KW-1185">Reference proteome</keyword>
<sequence length="183" mass="20486">MVSGFGHNVTFSPLSGITRVNGAQGMAIFDFKNCLKPSNSLSPLSPFSLGINTSLPPTRCYATVLDRVSVPPTTANLLHVKSVEVKRRPATVMRKFGGKRVPAQVQNSESNCIHGDQESSAEHLRYRPYALPRALIDRQPVGEREEKKKNGTFPTAPMHRGEIYPRRMKNKKEQVFEKRRPSK</sequence>
<feature type="region of interest" description="Disordered" evidence="1">
    <location>
        <begin position="138"/>
        <end position="183"/>
    </location>
</feature>
<feature type="compositionally biased region" description="Basic and acidic residues" evidence="1">
    <location>
        <begin position="159"/>
        <end position="183"/>
    </location>
</feature>
<dbReference type="Proteomes" id="UP000499080">
    <property type="component" value="Unassembled WGS sequence"/>
</dbReference>
<gene>
    <name evidence="2" type="ORF">AVEN_238857_1</name>
</gene>
<reference evidence="2 3" key="1">
    <citation type="journal article" date="2019" name="Sci. Rep.">
        <title>Orb-weaving spider Araneus ventricosus genome elucidates the spidroin gene catalogue.</title>
        <authorList>
            <person name="Kono N."/>
            <person name="Nakamura H."/>
            <person name="Ohtoshi R."/>
            <person name="Moran D.A.P."/>
            <person name="Shinohara A."/>
            <person name="Yoshida Y."/>
            <person name="Fujiwara M."/>
            <person name="Mori M."/>
            <person name="Tomita M."/>
            <person name="Arakawa K."/>
        </authorList>
    </citation>
    <scope>NUCLEOTIDE SEQUENCE [LARGE SCALE GENOMIC DNA]</scope>
</reference>
<accession>A0A4Y2EMM2</accession>
<protein>
    <submittedName>
        <fullName evidence="2">Uncharacterized protein</fullName>
    </submittedName>
</protein>
<dbReference type="EMBL" id="BGPR01000644">
    <property type="protein sequence ID" value="GBM29787.1"/>
    <property type="molecule type" value="Genomic_DNA"/>
</dbReference>
<organism evidence="2 3">
    <name type="scientific">Araneus ventricosus</name>
    <name type="common">Orbweaver spider</name>
    <name type="synonym">Epeira ventricosa</name>
    <dbReference type="NCBI Taxonomy" id="182803"/>
    <lineage>
        <taxon>Eukaryota</taxon>
        <taxon>Metazoa</taxon>
        <taxon>Ecdysozoa</taxon>
        <taxon>Arthropoda</taxon>
        <taxon>Chelicerata</taxon>
        <taxon>Arachnida</taxon>
        <taxon>Araneae</taxon>
        <taxon>Araneomorphae</taxon>
        <taxon>Entelegynae</taxon>
        <taxon>Araneoidea</taxon>
        <taxon>Araneidae</taxon>
        <taxon>Araneus</taxon>
    </lineage>
</organism>
<dbReference type="AlphaFoldDB" id="A0A4Y2EMM2"/>
<feature type="compositionally biased region" description="Basic and acidic residues" evidence="1">
    <location>
        <begin position="140"/>
        <end position="149"/>
    </location>
</feature>
<evidence type="ECO:0000313" key="3">
    <source>
        <dbReference type="Proteomes" id="UP000499080"/>
    </source>
</evidence>